<protein>
    <recommendedName>
        <fullName evidence="1">HD-GYP domain-containing protein</fullName>
    </recommendedName>
</protein>
<dbReference type="Gene3D" id="1.10.3210.10">
    <property type="entry name" value="Hypothetical protein af1432"/>
    <property type="match status" value="1"/>
</dbReference>
<dbReference type="InterPro" id="IPR052020">
    <property type="entry name" value="Cyclic_di-GMP/3'3'-cGAMP_PDE"/>
</dbReference>
<evidence type="ECO:0000313" key="2">
    <source>
        <dbReference type="EMBL" id="GGA90150.1"/>
    </source>
</evidence>
<dbReference type="PANTHER" id="PTHR45228">
    <property type="entry name" value="CYCLIC DI-GMP PHOSPHODIESTERASE TM_0186-RELATED"/>
    <property type="match status" value="1"/>
</dbReference>
<proteinExistence type="predicted"/>
<evidence type="ECO:0000259" key="1">
    <source>
        <dbReference type="PROSITE" id="PS51832"/>
    </source>
</evidence>
<reference evidence="2" key="1">
    <citation type="journal article" date="2014" name="Int. J. Syst. Evol. Microbiol.">
        <title>Complete genome sequence of Corynebacterium casei LMG S-19264T (=DSM 44701T), isolated from a smear-ripened cheese.</title>
        <authorList>
            <consortium name="US DOE Joint Genome Institute (JGI-PGF)"/>
            <person name="Walter F."/>
            <person name="Albersmeier A."/>
            <person name="Kalinowski J."/>
            <person name="Ruckert C."/>
        </authorList>
    </citation>
    <scope>NUCLEOTIDE SEQUENCE</scope>
    <source>
        <strain evidence="2">CGMCC 1.12408</strain>
    </source>
</reference>
<dbReference type="EMBL" id="BMEY01000026">
    <property type="protein sequence ID" value="GGA90150.1"/>
    <property type="molecule type" value="Genomic_DNA"/>
</dbReference>
<gene>
    <name evidence="2" type="ORF">GCM10008025_35930</name>
</gene>
<dbReference type="Pfam" id="PF13487">
    <property type="entry name" value="HD_5"/>
    <property type="match status" value="1"/>
</dbReference>
<accession>A0A916S9N0</accession>
<dbReference type="PANTHER" id="PTHR45228:SF4">
    <property type="entry name" value="LIPOPROTEIN"/>
    <property type="match status" value="1"/>
</dbReference>
<dbReference type="Proteomes" id="UP000613512">
    <property type="component" value="Unassembled WGS sequence"/>
</dbReference>
<dbReference type="CDD" id="cd00077">
    <property type="entry name" value="HDc"/>
    <property type="match status" value="1"/>
</dbReference>
<dbReference type="SUPFAM" id="SSF109604">
    <property type="entry name" value="HD-domain/PDEase-like"/>
    <property type="match status" value="1"/>
</dbReference>
<comment type="caution">
    <text evidence="2">The sequence shown here is derived from an EMBL/GenBank/DDBJ whole genome shotgun (WGS) entry which is preliminary data.</text>
</comment>
<name>A0A916S9N0_9BACI</name>
<dbReference type="AlphaFoldDB" id="A0A916S9N0"/>
<dbReference type="InterPro" id="IPR003607">
    <property type="entry name" value="HD/PDEase_dom"/>
</dbReference>
<feature type="domain" description="HD-GYP" evidence="1">
    <location>
        <begin position="1"/>
        <end position="89"/>
    </location>
</feature>
<keyword evidence="3" id="KW-1185">Reference proteome</keyword>
<reference evidence="2" key="2">
    <citation type="submission" date="2020-09" db="EMBL/GenBank/DDBJ databases">
        <authorList>
            <person name="Sun Q."/>
            <person name="Zhou Y."/>
        </authorList>
    </citation>
    <scope>NUCLEOTIDE SEQUENCE</scope>
    <source>
        <strain evidence="2">CGMCC 1.12408</strain>
    </source>
</reference>
<organism evidence="2 3">
    <name type="scientific">Ornithinibacillus halotolerans</name>
    <dbReference type="NCBI Taxonomy" id="1274357"/>
    <lineage>
        <taxon>Bacteria</taxon>
        <taxon>Bacillati</taxon>
        <taxon>Bacillota</taxon>
        <taxon>Bacilli</taxon>
        <taxon>Bacillales</taxon>
        <taxon>Bacillaceae</taxon>
        <taxon>Ornithinibacillus</taxon>
    </lineage>
</organism>
<evidence type="ECO:0000313" key="3">
    <source>
        <dbReference type="Proteomes" id="UP000613512"/>
    </source>
</evidence>
<dbReference type="InterPro" id="IPR037522">
    <property type="entry name" value="HD_GYP_dom"/>
</dbReference>
<sequence length="97" mass="11463">MRDHYENQNGTGYLRRLTGEDISLQGRIIRICDSFDTMTYDVRNYQTTAKMNYNEAFEELKRCSWTQFDGNLVEMFIDLLIELELQSHGMIDIIQAN</sequence>
<dbReference type="PROSITE" id="PS51832">
    <property type="entry name" value="HD_GYP"/>
    <property type="match status" value="1"/>
</dbReference>